<accession>A0A843VD53</accession>
<keyword evidence="3" id="KW-1185">Reference proteome</keyword>
<feature type="compositionally biased region" description="Low complexity" evidence="1">
    <location>
        <begin position="40"/>
        <end position="52"/>
    </location>
</feature>
<dbReference type="EMBL" id="NMUH01001448">
    <property type="protein sequence ID" value="MQL92447.1"/>
    <property type="molecule type" value="Genomic_DNA"/>
</dbReference>
<proteinExistence type="predicted"/>
<feature type="compositionally biased region" description="Basic residues" evidence="1">
    <location>
        <begin position="53"/>
        <end position="65"/>
    </location>
</feature>
<evidence type="ECO:0000313" key="3">
    <source>
        <dbReference type="Proteomes" id="UP000652761"/>
    </source>
</evidence>
<dbReference type="Proteomes" id="UP000652761">
    <property type="component" value="Unassembled WGS sequence"/>
</dbReference>
<gene>
    <name evidence="2" type="ORF">Taro_025067</name>
</gene>
<dbReference type="AlphaFoldDB" id="A0A843VD53"/>
<reference evidence="2" key="1">
    <citation type="submission" date="2017-07" db="EMBL/GenBank/DDBJ databases">
        <title>Taro Niue Genome Assembly and Annotation.</title>
        <authorList>
            <person name="Atibalentja N."/>
            <person name="Keating K."/>
            <person name="Fields C.J."/>
        </authorList>
    </citation>
    <scope>NUCLEOTIDE SEQUENCE</scope>
    <source>
        <strain evidence="2">Niue_2</strain>
        <tissue evidence="2">Leaf</tissue>
    </source>
</reference>
<feature type="region of interest" description="Disordered" evidence="1">
    <location>
        <begin position="39"/>
        <end position="65"/>
    </location>
</feature>
<organism evidence="2 3">
    <name type="scientific">Colocasia esculenta</name>
    <name type="common">Wild taro</name>
    <name type="synonym">Arum esculentum</name>
    <dbReference type="NCBI Taxonomy" id="4460"/>
    <lineage>
        <taxon>Eukaryota</taxon>
        <taxon>Viridiplantae</taxon>
        <taxon>Streptophyta</taxon>
        <taxon>Embryophyta</taxon>
        <taxon>Tracheophyta</taxon>
        <taxon>Spermatophyta</taxon>
        <taxon>Magnoliopsida</taxon>
        <taxon>Liliopsida</taxon>
        <taxon>Araceae</taxon>
        <taxon>Aroideae</taxon>
        <taxon>Colocasieae</taxon>
        <taxon>Colocasia</taxon>
    </lineage>
</organism>
<sequence>MFLVQCYSSLFARCSALEGLSTRQVVSIAWDPQPRASVKGSSQVRLQSSSLRGRLRRRARSSRRI</sequence>
<protein>
    <submittedName>
        <fullName evidence="2">Uncharacterized protein</fullName>
    </submittedName>
</protein>
<evidence type="ECO:0000256" key="1">
    <source>
        <dbReference type="SAM" id="MobiDB-lite"/>
    </source>
</evidence>
<name>A0A843VD53_COLES</name>
<evidence type="ECO:0000313" key="2">
    <source>
        <dbReference type="EMBL" id="MQL92447.1"/>
    </source>
</evidence>
<comment type="caution">
    <text evidence="2">The sequence shown here is derived from an EMBL/GenBank/DDBJ whole genome shotgun (WGS) entry which is preliminary data.</text>
</comment>